<evidence type="ECO:0000259" key="3">
    <source>
        <dbReference type="Pfam" id="PF04183"/>
    </source>
</evidence>
<sequence>MNASELARLPEFDLTASDSSEQTPNQSVRKIAELSELVLSELELPTSSSPQQRLVQTAAEQLSANCYFNALLRECEGEGWQWRQAPAVIRSDNVVNAVRLSLPSCGGWLWLLLSHQTLGGRHQFVLPCWLQAADGRLRPLGFAEAVTLTASEPALFGALDKTRRELFIERVKASNANIETALRARWQDLPVLFNAPLNFADAEQALLVGHSVHPNPKSRDQFSHGDAERFAPEYGNEFALHWLAVAPEFLHARSAHAHSALELAQQVFDSEPMACAARPSPPPGMVLMPAHPWQLNVLKRDARLQPLFASGDIVDLGSFGGGWRATSSTRSIYARHAPFMLKFSLSVRLTNSLRTLLPKEMQRGLQVHQVQQSPVGAQFAERCPQFTILSEPAYLCLKDGKGQLVAESLVLFRDNPFVAAAADNCCVLATLTQDHPLQGKARVITLIEQFADEQKCLPAEAARRWFTAFLDTVVEPLFIAQAEFGLLFGAHQQNLVLRFDGALPVHGYFRDCQGTGYSHVAHQLLSPYLPELGAETENLIDNEMANRLFSYYLIVNSCFGVVSAIAAGGVIGENLLLQLLHDRLNDLRQQAPADRSCLDYLLDSALLWSKGNFRCSYQNVNETTTTDPLSVYHTMPNPLFRL</sequence>
<dbReference type="InterPro" id="IPR037455">
    <property type="entry name" value="LucA/IucC-like"/>
</dbReference>
<dbReference type="GO" id="GO:0016881">
    <property type="term" value="F:acid-amino acid ligase activity"/>
    <property type="evidence" value="ECO:0007669"/>
    <property type="project" value="UniProtKB-ARBA"/>
</dbReference>
<dbReference type="GO" id="GO:0019290">
    <property type="term" value="P:siderophore biosynthetic process"/>
    <property type="evidence" value="ECO:0007669"/>
    <property type="project" value="InterPro"/>
</dbReference>
<keyword evidence="6" id="KW-1185">Reference proteome</keyword>
<feature type="region of interest" description="Disordered" evidence="2">
    <location>
        <begin position="1"/>
        <end position="26"/>
    </location>
</feature>
<feature type="compositionally biased region" description="Polar residues" evidence="2">
    <location>
        <begin position="16"/>
        <end position="26"/>
    </location>
</feature>
<comment type="caution">
    <text evidence="5">The sequence shown here is derived from an EMBL/GenBank/DDBJ whole genome shotgun (WGS) entry which is preliminary data.</text>
</comment>
<evidence type="ECO:0000259" key="4">
    <source>
        <dbReference type="Pfam" id="PF06276"/>
    </source>
</evidence>
<protein>
    <submittedName>
        <fullName evidence="5">N2-citryl-N6-acetyl-N6-hydroxylysine synthase</fullName>
    </submittedName>
</protein>
<comment type="similarity">
    <text evidence="1">Belongs to the IucA/IucC family.</text>
</comment>
<dbReference type="RefSeq" id="WP_162848174.1">
    <property type="nucleotide sequence ID" value="NZ_CP037953.1"/>
</dbReference>
<evidence type="ECO:0000313" key="5">
    <source>
        <dbReference type="EMBL" id="TDQ48111.1"/>
    </source>
</evidence>
<dbReference type="Gene3D" id="1.10.510.40">
    <property type="match status" value="1"/>
</dbReference>
<dbReference type="PANTHER" id="PTHR34384">
    <property type="entry name" value="L-2,3-DIAMINOPROPANOATE--CITRATE LIGASE"/>
    <property type="match status" value="1"/>
</dbReference>
<organism evidence="5 6">
    <name type="scientific">Permianibacter aggregans</name>
    <dbReference type="NCBI Taxonomy" id="1510150"/>
    <lineage>
        <taxon>Bacteria</taxon>
        <taxon>Pseudomonadati</taxon>
        <taxon>Pseudomonadota</taxon>
        <taxon>Gammaproteobacteria</taxon>
        <taxon>Pseudomonadales</taxon>
        <taxon>Pseudomonadaceae</taxon>
        <taxon>Permianibacter</taxon>
    </lineage>
</organism>
<dbReference type="InterPro" id="IPR007310">
    <property type="entry name" value="Aerobactin_biosyn_IucA/IucC_N"/>
</dbReference>
<dbReference type="Proteomes" id="UP000295375">
    <property type="component" value="Unassembled WGS sequence"/>
</dbReference>
<feature type="domain" description="Aerobactin siderophore biosynthesis IucA/IucC-like C-terminal" evidence="4">
    <location>
        <begin position="464"/>
        <end position="619"/>
    </location>
</feature>
<dbReference type="Pfam" id="PF06276">
    <property type="entry name" value="FhuF"/>
    <property type="match status" value="1"/>
</dbReference>
<evidence type="ECO:0000256" key="1">
    <source>
        <dbReference type="ARBA" id="ARBA00007832"/>
    </source>
</evidence>
<dbReference type="EMBL" id="SNYM01000008">
    <property type="protein sequence ID" value="TDQ48111.1"/>
    <property type="molecule type" value="Genomic_DNA"/>
</dbReference>
<name>A0A4R6UMG6_9GAMM</name>
<dbReference type="InterPro" id="IPR022770">
    <property type="entry name" value="IucA/IucC-like_C"/>
</dbReference>
<feature type="domain" description="Aerobactin siderophore biosynthesis IucA/IucC N-terminal" evidence="3">
    <location>
        <begin position="199"/>
        <end position="433"/>
    </location>
</feature>
<dbReference type="Pfam" id="PF04183">
    <property type="entry name" value="IucA_IucC"/>
    <property type="match status" value="1"/>
</dbReference>
<proteinExistence type="inferred from homology"/>
<gene>
    <name evidence="5" type="ORF">EV696_10891</name>
</gene>
<reference evidence="5 6" key="1">
    <citation type="submission" date="2019-03" db="EMBL/GenBank/DDBJ databases">
        <title>Genomic Encyclopedia of Type Strains, Phase IV (KMG-IV): sequencing the most valuable type-strain genomes for metagenomic binning, comparative biology and taxonomic classification.</title>
        <authorList>
            <person name="Goeker M."/>
        </authorList>
    </citation>
    <scope>NUCLEOTIDE SEQUENCE [LARGE SCALE GENOMIC DNA]</scope>
    <source>
        <strain evidence="5 6">DSM 103792</strain>
    </source>
</reference>
<evidence type="ECO:0000256" key="2">
    <source>
        <dbReference type="SAM" id="MobiDB-lite"/>
    </source>
</evidence>
<accession>A0A4R6UMG6</accession>
<dbReference type="AlphaFoldDB" id="A0A4R6UMG6"/>
<evidence type="ECO:0000313" key="6">
    <source>
        <dbReference type="Proteomes" id="UP000295375"/>
    </source>
</evidence>
<dbReference type="PANTHER" id="PTHR34384:SF5">
    <property type="entry name" value="L-2,3-DIAMINOPROPANOATE--CITRATE LIGASE"/>
    <property type="match status" value="1"/>
</dbReference>